<dbReference type="CDD" id="cd01364">
    <property type="entry name" value="KISc_BimC_Eg5"/>
    <property type="match status" value="1"/>
</dbReference>
<keyword evidence="10 14" id="KW-0505">Motor protein</keyword>
<dbReference type="InterPro" id="IPR036961">
    <property type="entry name" value="Kinesin_motor_dom_sf"/>
</dbReference>
<comment type="subcellular location">
    <subcellularLocation>
        <location evidence="1">Cytoplasm</location>
        <location evidence="1">Cytoskeleton</location>
        <location evidence="1">Spindle pole</location>
    </subcellularLocation>
</comment>
<dbReference type="Pfam" id="PF00225">
    <property type="entry name" value="Kinesin"/>
    <property type="match status" value="1"/>
</dbReference>
<protein>
    <submittedName>
        <fullName evidence="18">Putative kinesin-like protein</fullName>
    </submittedName>
</protein>
<evidence type="ECO:0000256" key="8">
    <source>
        <dbReference type="ARBA" id="ARBA00022840"/>
    </source>
</evidence>
<dbReference type="InterPro" id="IPR047241">
    <property type="entry name" value="KIF11-like_kin_motor_dom"/>
</dbReference>
<feature type="domain" description="Kinesin motor" evidence="17">
    <location>
        <begin position="7"/>
        <end position="340"/>
    </location>
</feature>
<keyword evidence="7" id="KW-0498">Mitosis</keyword>
<proteinExistence type="evidence at transcript level"/>
<feature type="non-terminal residue" evidence="18">
    <location>
        <position position="1"/>
    </location>
</feature>
<dbReference type="InterPro" id="IPR027417">
    <property type="entry name" value="P-loop_NTPase"/>
</dbReference>
<keyword evidence="4" id="KW-0132">Cell division</keyword>
<reference evidence="18" key="1">
    <citation type="submission" date="2016-02" db="EMBL/GenBank/DDBJ databases">
        <title>RNAseq analyses of the midgut from blood- or serum-fed Ixodes ricinus ticks.</title>
        <authorList>
            <person name="Perner J."/>
            <person name="Provaznik J."/>
            <person name="Schrenkova J."/>
            <person name="Urbanova V."/>
            <person name="Ribeiro J.M."/>
            <person name="Kopacek P."/>
        </authorList>
    </citation>
    <scope>NUCLEOTIDE SEQUENCE</scope>
    <source>
        <tissue evidence="18">Gut</tissue>
    </source>
</reference>
<dbReference type="GO" id="GO:0005524">
    <property type="term" value="F:ATP binding"/>
    <property type="evidence" value="ECO:0007669"/>
    <property type="project" value="UniProtKB-UniRule"/>
</dbReference>
<evidence type="ECO:0000256" key="6">
    <source>
        <dbReference type="ARBA" id="ARBA00022741"/>
    </source>
</evidence>
<evidence type="ECO:0000313" key="18">
    <source>
        <dbReference type="EMBL" id="JAP71477.1"/>
    </source>
</evidence>
<feature type="coiled-coil region" evidence="15">
    <location>
        <begin position="349"/>
        <end position="376"/>
    </location>
</feature>
<dbReference type="GO" id="GO:0090307">
    <property type="term" value="P:mitotic spindle assembly"/>
    <property type="evidence" value="ECO:0007669"/>
    <property type="project" value="TreeGrafter"/>
</dbReference>
<dbReference type="GO" id="GO:0051231">
    <property type="term" value="P:spindle elongation"/>
    <property type="evidence" value="ECO:0007669"/>
    <property type="project" value="TreeGrafter"/>
</dbReference>
<keyword evidence="9 15" id="KW-0175">Coiled coil</keyword>
<dbReference type="InterPro" id="IPR001752">
    <property type="entry name" value="Kinesin_motor_dom"/>
</dbReference>
<dbReference type="GO" id="GO:0005634">
    <property type="term" value="C:nucleus"/>
    <property type="evidence" value="ECO:0007669"/>
    <property type="project" value="TreeGrafter"/>
</dbReference>
<evidence type="ECO:0000256" key="4">
    <source>
        <dbReference type="ARBA" id="ARBA00022618"/>
    </source>
</evidence>
<dbReference type="Pfam" id="PF13931">
    <property type="entry name" value="Microtub_bind"/>
    <property type="match status" value="1"/>
</dbReference>
<evidence type="ECO:0000256" key="5">
    <source>
        <dbReference type="ARBA" id="ARBA00022701"/>
    </source>
</evidence>
<evidence type="ECO:0000256" key="2">
    <source>
        <dbReference type="ARBA" id="ARBA00022490"/>
    </source>
</evidence>
<dbReference type="InterPro" id="IPR025901">
    <property type="entry name" value="Kinesin-assoc_MT-bd_dom"/>
</dbReference>
<evidence type="ECO:0000256" key="1">
    <source>
        <dbReference type="ARBA" id="ARBA00004647"/>
    </source>
</evidence>
<dbReference type="FunFam" id="3.40.850.10:FF:000035">
    <property type="entry name" value="Kinesin-like protein KIF11"/>
    <property type="match status" value="1"/>
</dbReference>
<dbReference type="GO" id="GO:0008574">
    <property type="term" value="F:plus-end-directed microtubule motor activity"/>
    <property type="evidence" value="ECO:0007669"/>
    <property type="project" value="TreeGrafter"/>
</dbReference>
<dbReference type="InterPro" id="IPR019821">
    <property type="entry name" value="Kinesin_motor_CS"/>
</dbReference>
<feature type="coiled-coil region" evidence="15">
    <location>
        <begin position="400"/>
        <end position="427"/>
    </location>
</feature>
<keyword evidence="2" id="KW-0963">Cytoplasm</keyword>
<evidence type="ECO:0000256" key="7">
    <source>
        <dbReference type="ARBA" id="ARBA00022776"/>
    </source>
</evidence>
<sequence>KRTNNQHIQVFVRCRPTNAQEKKAGAVKAIDVVSDRKEIVVRDRFNKTFVFDKVFPPEAKQIDVYQAVMGPTISEVMMGYNCTVFAYGQTGSGKTFTMEGERCDTNLSWAHDPLAGVIPRTLHQMFEELTLQELEFTIKVSFLELYNEELFDLLSATEDTTRLKIYEDSTRKGSLIIQGLEEVTVHSREQVFSILQKGAAKRQTAATLLNAHSSRSHTVFTVTVHIRENTDDGEELVKTGKLNLVDLAGSENIGRSGAMDRRAREAGNINQSLLTLGRVITALVDKAPHVPYRESKLTRLLQDSLGGRTKTSIIATISPDMCNLEETLNTLDYAHRAKSITNRPEVNQKMTKRALIKEYTEEIERLRRELVAARDKNGMFVDPENYSAMERRLTCQSENILAKEAQIEDLSQRLADLEELFTSTKEEVAAKTEALQNTLVDLHHTKENLGATKQALLKTAVERDEQQHLVHVHAKTEVSLTETAKTLVDVAKTATGDIDLLQRKLQCKSTIETANQTKQREFREGADALFATIEANSRSRFASQEQTIESIRGSFAQLDELAKSEQEAMTLLTARAKQSHQNAATAQSSALASILDGVRAAEEQRGMHAQSSLASNTGFLVQLFQASVSPLVDGAQRSLQEMGDQCLSLGDKVRGWCRDASARLSQFERDQAALMNACWEDSAALHKRWQQASQEARQLAASLQQDVHRSSANAEAHVASMQKMLEEYLETVRSCSVDSGARNLQMVEKATECDGIEASLLSVTSRVKEDSASNVQSLLSDWTAIEEGALISTTSSLSEVAASNEKLFSAQQRLHQEVSDGVLSLTQSLSQQHSDQEAMRRALVDEVAERASRGAATADSLLREADAIVDDLWERVCDHADRAEALCREGGAQADEVRATAASLDVETRGNVEEFRGAVTRFFESDLQEYRPTGCTPQRKEYPFPTALPQTSPHDVILRRLRSAALDMEAAVRLPLPDEEDIEASSWETLASAKSSSTESLTSCSSANSDDKENRAKKTSRKAQKMTKQTSKKCLAARNVR</sequence>
<evidence type="ECO:0000256" key="10">
    <source>
        <dbReference type="ARBA" id="ARBA00023175"/>
    </source>
</evidence>
<evidence type="ECO:0000256" key="3">
    <source>
        <dbReference type="ARBA" id="ARBA00022553"/>
    </source>
</evidence>
<feature type="binding site" evidence="14">
    <location>
        <begin position="88"/>
        <end position="95"/>
    </location>
    <ligand>
        <name>ATP</name>
        <dbReference type="ChEBI" id="CHEBI:30616"/>
    </ligand>
</feature>
<dbReference type="PROSITE" id="PS00411">
    <property type="entry name" value="KINESIN_MOTOR_1"/>
    <property type="match status" value="1"/>
</dbReference>
<dbReference type="SUPFAM" id="SSF52540">
    <property type="entry name" value="P-loop containing nucleoside triphosphate hydrolases"/>
    <property type="match status" value="1"/>
</dbReference>
<keyword evidence="11" id="KW-0206">Cytoskeleton</keyword>
<comment type="similarity">
    <text evidence="13">Belongs to the TRAFAC class myosin-kinesin ATPase superfamily. Kinesin family. KIN-5/BimC subfamily.</text>
</comment>
<organism evidence="18">
    <name type="scientific">Ixodes ricinus</name>
    <name type="common">Common tick</name>
    <name type="synonym">Acarus ricinus</name>
    <dbReference type="NCBI Taxonomy" id="34613"/>
    <lineage>
        <taxon>Eukaryota</taxon>
        <taxon>Metazoa</taxon>
        <taxon>Ecdysozoa</taxon>
        <taxon>Arthropoda</taxon>
        <taxon>Chelicerata</taxon>
        <taxon>Arachnida</taxon>
        <taxon>Acari</taxon>
        <taxon>Parasitiformes</taxon>
        <taxon>Ixodida</taxon>
        <taxon>Ixodoidea</taxon>
        <taxon>Ixodidae</taxon>
        <taxon>Ixodinae</taxon>
        <taxon>Ixodes</taxon>
    </lineage>
</organism>
<dbReference type="InterPro" id="IPR047149">
    <property type="entry name" value="KIF11-like"/>
</dbReference>
<keyword evidence="5" id="KW-0493">Microtubule</keyword>
<name>A0A131XXR3_IXORI</name>
<keyword evidence="3" id="KW-0597">Phosphoprotein</keyword>
<accession>A0A131XXR3</accession>
<evidence type="ECO:0000256" key="11">
    <source>
        <dbReference type="ARBA" id="ARBA00023212"/>
    </source>
</evidence>
<evidence type="ECO:0000256" key="15">
    <source>
        <dbReference type="SAM" id="Coils"/>
    </source>
</evidence>
<dbReference type="AlphaFoldDB" id="A0A131XXR3"/>
<feature type="compositionally biased region" description="Low complexity" evidence="16">
    <location>
        <begin position="992"/>
        <end position="1008"/>
    </location>
</feature>
<dbReference type="PRINTS" id="PR00380">
    <property type="entry name" value="KINESINHEAVY"/>
</dbReference>
<keyword evidence="6 14" id="KW-0547">Nucleotide-binding</keyword>
<keyword evidence="8 14" id="KW-0067">ATP-binding</keyword>
<evidence type="ECO:0000256" key="13">
    <source>
        <dbReference type="ARBA" id="ARBA00034704"/>
    </source>
</evidence>
<feature type="region of interest" description="Disordered" evidence="16">
    <location>
        <begin position="992"/>
        <end position="1041"/>
    </location>
</feature>
<dbReference type="GO" id="GO:0008017">
    <property type="term" value="F:microtubule binding"/>
    <property type="evidence" value="ECO:0007669"/>
    <property type="project" value="InterPro"/>
</dbReference>
<dbReference type="PROSITE" id="PS50067">
    <property type="entry name" value="KINESIN_MOTOR_2"/>
    <property type="match status" value="1"/>
</dbReference>
<evidence type="ECO:0000259" key="17">
    <source>
        <dbReference type="PROSITE" id="PS50067"/>
    </source>
</evidence>
<evidence type="ECO:0000256" key="16">
    <source>
        <dbReference type="SAM" id="MobiDB-lite"/>
    </source>
</evidence>
<dbReference type="GO" id="GO:0072686">
    <property type="term" value="C:mitotic spindle"/>
    <property type="evidence" value="ECO:0007669"/>
    <property type="project" value="TreeGrafter"/>
</dbReference>
<dbReference type="Gene3D" id="3.40.850.10">
    <property type="entry name" value="Kinesin motor domain"/>
    <property type="match status" value="1"/>
</dbReference>
<dbReference type="SMART" id="SM00129">
    <property type="entry name" value="KISc"/>
    <property type="match status" value="1"/>
</dbReference>
<dbReference type="GO" id="GO:0000922">
    <property type="term" value="C:spindle pole"/>
    <property type="evidence" value="ECO:0007669"/>
    <property type="project" value="UniProtKB-SubCell"/>
</dbReference>
<dbReference type="EMBL" id="GEFM01004319">
    <property type="protein sequence ID" value="JAP71477.1"/>
    <property type="molecule type" value="mRNA"/>
</dbReference>
<dbReference type="GO" id="GO:0051301">
    <property type="term" value="P:cell division"/>
    <property type="evidence" value="ECO:0007669"/>
    <property type="project" value="UniProtKB-KW"/>
</dbReference>
<evidence type="ECO:0000256" key="12">
    <source>
        <dbReference type="ARBA" id="ARBA00023306"/>
    </source>
</evidence>
<dbReference type="PANTHER" id="PTHR47970:SF12">
    <property type="entry name" value="KINESIN FAMILY MEMBER 11"/>
    <property type="match status" value="1"/>
</dbReference>
<dbReference type="PANTHER" id="PTHR47970">
    <property type="entry name" value="KINESIN-LIKE PROTEIN KIF11"/>
    <property type="match status" value="1"/>
</dbReference>
<dbReference type="GO" id="GO:0007018">
    <property type="term" value="P:microtubule-based movement"/>
    <property type="evidence" value="ECO:0007669"/>
    <property type="project" value="InterPro"/>
</dbReference>
<evidence type="ECO:0000256" key="14">
    <source>
        <dbReference type="PROSITE-ProRule" id="PRU00283"/>
    </source>
</evidence>
<dbReference type="GO" id="GO:0005876">
    <property type="term" value="C:spindle microtubule"/>
    <property type="evidence" value="ECO:0007669"/>
    <property type="project" value="TreeGrafter"/>
</dbReference>
<keyword evidence="12" id="KW-0131">Cell cycle</keyword>
<evidence type="ECO:0000256" key="9">
    <source>
        <dbReference type="ARBA" id="ARBA00023054"/>
    </source>
</evidence>